<dbReference type="InterPro" id="IPR032675">
    <property type="entry name" value="LRR_dom_sf"/>
</dbReference>
<feature type="coiled-coil region" evidence="5">
    <location>
        <begin position="36"/>
        <end position="63"/>
    </location>
</feature>
<dbReference type="GO" id="GO:0002758">
    <property type="term" value="P:innate immune response-activating signaling pathway"/>
    <property type="evidence" value="ECO:0007669"/>
    <property type="project" value="UniProtKB-ARBA"/>
</dbReference>
<keyword evidence="10" id="KW-1185">Reference proteome</keyword>
<comment type="similarity">
    <text evidence="1">Belongs to the disease resistance NB-LRR family.</text>
</comment>
<keyword evidence="5" id="KW-0175">Coiled coil</keyword>
<evidence type="ECO:0008006" key="11">
    <source>
        <dbReference type="Google" id="ProtNLM"/>
    </source>
</evidence>
<dbReference type="FunFam" id="3.40.50.300:FF:001091">
    <property type="entry name" value="Probable disease resistance protein At1g61300"/>
    <property type="match status" value="1"/>
</dbReference>
<organism evidence="9 10">
    <name type="scientific">Dendrobium nobile</name>
    <name type="common">Orchid</name>
    <dbReference type="NCBI Taxonomy" id="94219"/>
    <lineage>
        <taxon>Eukaryota</taxon>
        <taxon>Viridiplantae</taxon>
        <taxon>Streptophyta</taxon>
        <taxon>Embryophyta</taxon>
        <taxon>Tracheophyta</taxon>
        <taxon>Spermatophyta</taxon>
        <taxon>Magnoliopsida</taxon>
        <taxon>Liliopsida</taxon>
        <taxon>Asparagales</taxon>
        <taxon>Orchidaceae</taxon>
        <taxon>Epidendroideae</taxon>
        <taxon>Malaxideae</taxon>
        <taxon>Dendrobiinae</taxon>
        <taxon>Dendrobium</taxon>
    </lineage>
</organism>
<dbReference type="InterPro" id="IPR027417">
    <property type="entry name" value="P-loop_NTPase"/>
</dbReference>
<dbReference type="GO" id="GO:0043531">
    <property type="term" value="F:ADP binding"/>
    <property type="evidence" value="ECO:0007669"/>
    <property type="project" value="InterPro"/>
</dbReference>
<dbReference type="InterPro" id="IPR042197">
    <property type="entry name" value="Apaf_helical"/>
</dbReference>
<dbReference type="PROSITE" id="PS51450">
    <property type="entry name" value="LRR"/>
    <property type="match status" value="1"/>
</dbReference>
<evidence type="ECO:0000256" key="2">
    <source>
        <dbReference type="ARBA" id="ARBA00022737"/>
    </source>
</evidence>
<evidence type="ECO:0000256" key="1">
    <source>
        <dbReference type="ARBA" id="ARBA00008894"/>
    </source>
</evidence>
<evidence type="ECO:0000259" key="7">
    <source>
        <dbReference type="Pfam" id="PF23559"/>
    </source>
</evidence>
<protein>
    <recommendedName>
        <fullName evidence="11">Disease resistance protein</fullName>
    </recommendedName>
</protein>
<dbReference type="InterPro" id="IPR055414">
    <property type="entry name" value="LRR_R13L4/SHOC2-like"/>
</dbReference>
<dbReference type="SUPFAM" id="SSF52540">
    <property type="entry name" value="P-loop containing nucleoside triphosphate hydrolases"/>
    <property type="match status" value="1"/>
</dbReference>
<dbReference type="InterPro" id="IPR050905">
    <property type="entry name" value="Plant_NBS-LRR"/>
</dbReference>
<evidence type="ECO:0000313" key="9">
    <source>
        <dbReference type="EMBL" id="KAI0502323.1"/>
    </source>
</evidence>
<evidence type="ECO:0000256" key="3">
    <source>
        <dbReference type="ARBA" id="ARBA00022821"/>
    </source>
</evidence>
<dbReference type="Pfam" id="PF23598">
    <property type="entry name" value="LRR_14"/>
    <property type="match status" value="1"/>
</dbReference>
<dbReference type="SUPFAM" id="SSF52058">
    <property type="entry name" value="L domain-like"/>
    <property type="match status" value="1"/>
</dbReference>
<dbReference type="OrthoDB" id="1356450at2759"/>
<dbReference type="InterPro" id="IPR036388">
    <property type="entry name" value="WH-like_DNA-bd_sf"/>
</dbReference>
<dbReference type="InterPro" id="IPR001611">
    <property type="entry name" value="Leu-rich_rpt"/>
</dbReference>
<accession>A0A8T3B0J7</accession>
<keyword evidence="2" id="KW-0677">Repeat</keyword>
<dbReference type="PANTHER" id="PTHR33463">
    <property type="entry name" value="NB-ARC DOMAIN-CONTAINING PROTEIN-RELATED"/>
    <property type="match status" value="1"/>
</dbReference>
<proteinExistence type="inferred from homology"/>
<dbReference type="Gene3D" id="3.40.50.300">
    <property type="entry name" value="P-loop containing nucleotide triphosphate hydrolases"/>
    <property type="match status" value="1"/>
</dbReference>
<dbReference type="Pfam" id="PF23559">
    <property type="entry name" value="WHD_DRP"/>
    <property type="match status" value="1"/>
</dbReference>
<gene>
    <name evidence="9" type="ORF">KFK09_017270</name>
</gene>
<comment type="caution">
    <text evidence="9">The sequence shown here is derived from an EMBL/GenBank/DDBJ whole genome shotgun (WGS) entry which is preliminary data.</text>
</comment>
<dbReference type="Proteomes" id="UP000829196">
    <property type="component" value="Unassembled WGS sequence"/>
</dbReference>
<evidence type="ECO:0000313" key="10">
    <source>
        <dbReference type="Proteomes" id="UP000829196"/>
    </source>
</evidence>
<dbReference type="FunFam" id="1.10.10.10:FF:000322">
    <property type="entry name" value="Probable disease resistance protein At1g63360"/>
    <property type="match status" value="1"/>
</dbReference>
<sequence>MCINVQFQFDPLKFLTDIWADLSRQMRYLRDPGPRIAQLNEDMNHLRCKVEDINNRIHSAERRGETPTHEVRDWLRKADAINEKVSKIQTDHENGTFRWFINHRTVQSHAKVSELVKDSKFGIVATRLLPNGVREVPAELPPANPTMVSYLSQLHDFLQDDGSRIFGIWGMGGVGKTTLLSSLNNELLCSSEAGKAPPMFDHVIWAVASKDYKLGKLQRDISKWLGLPLHKDRARQAMEIMDFLKNKSFLLLLDDLWQPIEFADLGIPQLPRNGTKKQKVVFTTRLDVVCGQMQAWRKMKVECLNDEEAWSLFQDKVGEETLQAHVRIPQLARVVAKECDGLPLALAVIGSAMSMMKTPREWQNAITMLRKSRPHEIQGMDDKIFPKLKFSYDHLADENLRRCFLLCSLWPEDHSIYKTDLIECWMGHGLVDERRFDNINEAYDNGYFLIRGLQAACLLEPGYNKDREVKMHDVVRDLALWIASDCGQRQNKFIVISGETSSEDSQGEAEKMSLVGSDVSDTSNLPSNCFKLETLMLQGSISFKSIVKGFFQGTPALTYLDLSYTAIYELPQEIGMLRNLQYLNISHTNIPSLPVQLSNLRELRFLLLRDLESIIIPSGLLETLVMLSVIDMTNTWCDNWKELSRLRGSLKGVGIVLESIEDLHQLAQLPNVLTWRLGLRKLMGFNEPLQLLSPFQLGSRSILFSIQMLKIEFCESLEVVSMVSDDESSAHKRCLSRLEEVELRSLPELKEIIWRGVCPAEMLPSLTVLTISGCHNLRNLSWVIQLPSLEDLTVYRCSEMEQIVEVDNEIGLSGVEENDVGSAGWAFPSLRRLCLRDLRSLRLFGGSFTFPSLEIMHVIDCQELKALPFGKEMVMPVRKLKEIRGDRQWWENLDIEDYDRAALLPYLKVQLPGAGSFAVSSTVQ</sequence>
<dbReference type="Gene3D" id="1.10.8.430">
    <property type="entry name" value="Helical domain of apoptotic protease-activating factors"/>
    <property type="match status" value="1"/>
</dbReference>
<dbReference type="GO" id="GO:0009626">
    <property type="term" value="P:plant-type hypersensitive response"/>
    <property type="evidence" value="ECO:0007669"/>
    <property type="project" value="UniProtKB-ARBA"/>
</dbReference>
<keyword evidence="4" id="KW-0547">Nucleotide-binding</keyword>
<dbReference type="FunFam" id="1.10.8.430:FF:000003">
    <property type="entry name" value="Probable disease resistance protein At5g66910"/>
    <property type="match status" value="1"/>
</dbReference>
<evidence type="ECO:0000259" key="8">
    <source>
        <dbReference type="Pfam" id="PF23598"/>
    </source>
</evidence>
<dbReference type="InterPro" id="IPR058922">
    <property type="entry name" value="WHD_DRP"/>
</dbReference>
<dbReference type="GO" id="GO:0005524">
    <property type="term" value="F:ATP binding"/>
    <property type="evidence" value="ECO:0007669"/>
    <property type="project" value="UniProtKB-KW"/>
</dbReference>
<evidence type="ECO:0000256" key="4">
    <source>
        <dbReference type="ARBA" id="ARBA00022840"/>
    </source>
</evidence>
<feature type="domain" description="Disease resistance protein winged helix" evidence="7">
    <location>
        <begin position="409"/>
        <end position="479"/>
    </location>
</feature>
<evidence type="ECO:0000256" key="5">
    <source>
        <dbReference type="SAM" id="Coils"/>
    </source>
</evidence>
<feature type="domain" description="NB-ARC" evidence="6">
    <location>
        <begin position="152"/>
        <end position="322"/>
    </location>
</feature>
<reference evidence="9" key="1">
    <citation type="journal article" date="2022" name="Front. Genet.">
        <title>Chromosome-Scale Assembly of the Dendrobium nobile Genome Provides Insights Into the Molecular Mechanism of the Biosynthesis of the Medicinal Active Ingredient of Dendrobium.</title>
        <authorList>
            <person name="Xu Q."/>
            <person name="Niu S.-C."/>
            <person name="Li K.-L."/>
            <person name="Zheng P.-J."/>
            <person name="Zhang X.-J."/>
            <person name="Jia Y."/>
            <person name="Liu Y."/>
            <person name="Niu Y.-X."/>
            <person name="Yu L.-H."/>
            <person name="Chen D.-F."/>
            <person name="Zhang G.-Q."/>
        </authorList>
    </citation>
    <scope>NUCLEOTIDE SEQUENCE</scope>
    <source>
        <tissue evidence="9">Leaf</tissue>
    </source>
</reference>
<dbReference type="Gene3D" id="1.10.10.10">
    <property type="entry name" value="Winged helix-like DNA-binding domain superfamily/Winged helix DNA-binding domain"/>
    <property type="match status" value="1"/>
</dbReference>
<dbReference type="EMBL" id="JAGYWB010000012">
    <property type="protein sequence ID" value="KAI0502323.1"/>
    <property type="molecule type" value="Genomic_DNA"/>
</dbReference>
<keyword evidence="4" id="KW-0067">ATP-binding</keyword>
<keyword evidence="3" id="KW-0611">Plant defense</keyword>
<dbReference type="AlphaFoldDB" id="A0A8T3B0J7"/>
<dbReference type="PRINTS" id="PR00364">
    <property type="entry name" value="DISEASERSIST"/>
</dbReference>
<dbReference type="GO" id="GO:0042742">
    <property type="term" value="P:defense response to bacterium"/>
    <property type="evidence" value="ECO:0007669"/>
    <property type="project" value="UniProtKB-ARBA"/>
</dbReference>
<dbReference type="InterPro" id="IPR002182">
    <property type="entry name" value="NB-ARC"/>
</dbReference>
<name>A0A8T3B0J7_DENNO</name>
<evidence type="ECO:0000259" key="6">
    <source>
        <dbReference type="Pfam" id="PF00931"/>
    </source>
</evidence>
<dbReference type="Pfam" id="PF00931">
    <property type="entry name" value="NB-ARC"/>
    <property type="match status" value="1"/>
</dbReference>
<dbReference type="PANTHER" id="PTHR33463:SF209">
    <property type="entry name" value="DISEASE RESISTANCE PROTEIN RPS2-LIKE"/>
    <property type="match status" value="1"/>
</dbReference>
<dbReference type="SMR" id="A0A8T3B0J7"/>
<dbReference type="Gene3D" id="3.80.10.10">
    <property type="entry name" value="Ribonuclease Inhibitor"/>
    <property type="match status" value="2"/>
</dbReference>
<feature type="domain" description="Disease resistance R13L4/SHOC-2-like LRR" evidence="8">
    <location>
        <begin position="556"/>
        <end position="795"/>
    </location>
</feature>